<dbReference type="InParanoid" id="A0A543AXU7"/>
<dbReference type="OrthoDB" id="5187679at2"/>
<sequence length="200" mass="21650">MQRQASAEWVVIRRRAPRRAVIRLAGYLALAVVVTGVTWALFVTEPARLANGESNPAASAPLFTGLIAAIGVALATIPVLRPPQLAVNHYGVAVRPGAFRTVLLPWVHIEEVAALSVPGRRSSDAYLLFACDDHIGRHSGDRPRFLDRGVLREANRATEGRAVGFHMAIRLAEFQQSPAVVLREVAGFTPAHITVADQLE</sequence>
<gene>
    <name evidence="2" type="ORF">FB566_2960</name>
</gene>
<keyword evidence="1" id="KW-0812">Transmembrane</keyword>
<dbReference type="EMBL" id="VFOW01000001">
    <property type="protein sequence ID" value="TQL77401.1"/>
    <property type="molecule type" value="Genomic_DNA"/>
</dbReference>
<name>A0A543AXU7_9ACTN</name>
<protein>
    <recommendedName>
        <fullName evidence="4">PH (Pleckstrin Homology) domain-containing protein</fullName>
    </recommendedName>
</protein>
<dbReference type="RefSeq" id="WP_142040219.1">
    <property type="nucleotide sequence ID" value="NZ_JBHTGS010000001.1"/>
</dbReference>
<feature type="transmembrane region" description="Helical" evidence="1">
    <location>
        <begin position="21"/>
        <end position="42"/>
    </location>
</feature>
<keyword evidence="1" id="KW-0472">Membrane</keyword>
<comment type="caution">
    <text evidence="2">The sequence shown here is derived from an EMBL/GenBank/DDBJ whole genome shotgun (WGS) entry which is preliminary data.</text>
</comment>
<evidence type="ECO:0000313" key="3">
    <source>
        <dbReference type="Proteomes" id="UP000317043"/>
    </source>
</evidence>
<organism evidence="2 3">
    <name type="scientific">Stackebrandtia endophytica</name>
    <dbReference type="NCBI Taxonomy" id="1496996"/>
    <lineage>
        <taxon>Bacteria</taxon>
        <taxon>Bacillati</taxon>
        <taxon>Actinomycetota</taxon>
        <taxon>Actinomycetes</taxon>
        <taxon>Glycomycetales</taxon>
        <taxon>Glycomycetaceae</taxon>
        <taxon>Stackebrandtia</taxon>
    </lineage>
</organism>
<evidence type="ECO:0000313" key="2">
    <source>
        <dbReference type="EMBL" id="TQL77401.1"/>
    </source>
</evidence>
<keyword evidence="3" id="KW-1185">Reference proteome</keyword>
<reference evidence="2 3" key="1">
    <citation type="submission" date="2019-06" db="EMBL/GenBank/DDBJ databases">
        <title>Sequencing the genomes of 1000 actinobacteria strains.</title>
        <authorList>
            <person name="Klenk H.-P."/>
        </authorList>
    </citation>
    <scope>NUCLEOTIDE SEQUENCE [LARGE SCALE GENOMIC DNA]</scope>
    <source>
        <strain evidence="2 3">DSM 45928</strain>
    </source>
</reference>
<evidence type="ECO:0008006" key="4">
    <source>
        <dbReference type="Google" id="ProtNLM"/>
    </source>
</evidence>
<feature type="transmembrane region" description="Helical" evidence="1">
    <location>
        <begin position="62"/>
        <end position="80"/>
    </location>
</feature>
<accession>A0A543AXU7</accession>
<evidence type="ECO:0000256" key="1">
    <source>
        <dbReference type="SAM" id="Phobius"/>
    </source>
</evidence>
<dbReference type="AlphaFoldDB" id="A0A543AXU7"/>
<dbReference type="Proteomes" id="UP000317043">
    <property type="component" value="Unassembled WGS sequence"/>
</dbReference>
<proteinExistence type="predicted"/>
<keyword evidence="1" id="KW-1133">Transmembrane helix</keyword>